<organism evidence="2 3">
    <name type="scientific">Altericroceibacterium indicum</name>
    <dbReference type="NCBI Taxonomy" id="374177"/>
    <lineage>
        <taxon>Bacteria</taxon>
        <taxon>Pseudomonadati</taxon>
        <taxon>Pseudomonadota</taxon>
        <taxon>Alphaproteobacteria</taxon>
        <taxon>Sphingomonadales</taxon>
        <taxon>Erythrobacteraceae</taxon>
        <taxon>Altericroceibacterium</taxon>
    </lineage>
</organism>
<feature type="domain" description="ABM" evidence="1">
    <location>
        <begin position="26"/>
        <end position="74"/>
    </location>
</feature>
<dbReference type="Gene3D" id="3.30.70.100">
    <property type="match status" value="1"/>
</dbReference>
<proteinExistence type="predicted"/>
<sequence>MYLVVFRNRKRADLDPIAYEAENLRMEQLALASPGFLALKAYTADDGEVVTISEWMSEEHARQWGAHAEHRIAQHHGRERYYESYTLFACPDPRIHQFNRSQDS</sequence>
<keyword evidence="3" id="KW-1185">Reference proteome</keyword>
<dbReference type="EMBL" id="WTYQ01000005">
    <property type="protein sequence ID" value="MXP26993.1"/>
    <property type="molecule type" value="Genomic_DNA"/>
</dbReference>
<keyword evidence="2" id="KW-0503">Monooxygenase</keyword>
<dbReference type="SUPFAM" id="SSF54909">
    <property type="entry name" value="Dimeric alpha+beta barrel"/>
    <property type="match status" value="1"/>
</dbReference>
<dbReference type="InterPro" id="IPR052936">
    <property type="entry name" value="Jasmonate_Hydroxylase-like"/>
</dbReference>
<reference evidence="2 3" key="1">
    <citation type="submission" date="2019-12" db="EMBL/GenBank/DDBJ databases">
        <title>Genomic-based taxomic classification of the family Erythrobacteraceae.</title>
        <authorList>
            <person name="Xu L."/>
        </authorList>
    </citation>
    <scope>NUCLEOTIDE SEQUENCE [LARGE SCALE GENOMIC DNA]</scope>
    <source>
        <strain evidence="2 3">DSM 18604</strain>
    </source>
</reference>
<dbReference type="OrthoDB" id="9797060at2"/>
<dbReference type="Pfam" id="PF03992">
    <property type="entry name" value="ABM"/>
    <property type="match status" value="1"/>
</dbReference>
<protein>
    <submittedName>
        <fullName evidence="2">Antibiotic biosynthesis monooxygenase</fullName>
    </submittedName>
</protein>
<dbReference type="RefSeq" id="WP_160740192.1">
    <property type="nucleotide sequence ID" value="NZ_WTYQ01000005.1"/>
</dbReference>
<evidence type="ECO:0000313" key="2">
    <source>
        <dbReference type="EMBL" id="MXP26993.1"/>
    </source>
</evidence>
<dbReference type="AlphaFoldDB" id="A0A845ACM8"/>
<name>A0A845ACM8_9SPHN</name>
<dbReference type="PANTHER" id="PTHR37811">
    <property type="entry name" value="BLL5343 PROTEIN"/>
    <property type="match status" value="1"/>
</dbReference>
<dbReference type="InterPro" id="IPR011008">
    <property type="entry name" value="Dimeric_a/b-barrel"/>
</dbReference>
<accession>A0A845ACM8</accession>
<keyword evidence="2" id="KW-0560">Oxidoreductase</keyword>
<gene>
    <name evidence="2" type="ORF">GRI39_13220</name>
</gene>
<comment type="caution">
    <text evidence="2">The sequence shown here is derived from an EMBL/GenBank/DDBJ whole genome shotgun (WGS) entry which is preliminary data.</text>
</comment>
<dbReference type="Proteomes" id="UP000460561">
    <property type="component" value="Unassembled WGS sequence"/>
</dbReference>
<dbReference type="GO" id="GO:0004497">
    <property type="term" value="F:monooxygenase activity"/>
    <property type="evidence" value="ECO:0007669"/>
    <property type="project" value="UniProtKB-KW"/>
</dbReference>
<evidence type="ECO:0000259" key="1">
    <source>
        <dbReference type="Pfam" id="PF03992"/>
    </source>
</evidence>
<evidence type="ECO:0000313" key="3">
    <source>
        <dbReference type="Proteomes" id="UP000460561"/>
    </source>
</evidence>
<dbReference type="InterPro" id="IPR007138">
    <property type="entry name" value="ABM_dom"/>
</dbReference>
<dbReference type="PANTHER" id="PTHR37811:SF2">
    <property type="entry name" value="ABM DOMAIN-CONTAINING PROTEIN"/>
    <property type="match status" value="1"/>
</dbReference>